<dbReference type="GO" id="GO:0008270">
    <property type="term" value="F:zinc ion binding"/>
    <property type="evidence" value="ECO:0007669"/>
    <property type="project" value="UniProtKB-KW"/>
</dbReference>
<evidence type="ECO:0000256" key="4">
    <source>
        <dbReference type="PROSITE-ProRule" id="PRU00175"/>
    </source>
</evidence>
<evidence type="ECO:0000259" key="6">
    <source>
        <dbReference type="PROSITE" id="PS50089"/>
    </source>
</evidence>
<feature type="compositionally biased region" description="Low complexity" evidence="5">
    <location>
        <begin position="164"/>
        <end position="181"/>
    </location>
</feature>
<dbReference type="Pfam" id="PF13445">
    <property type="entry name" value="zf-RING_UBOX"/>
    <property type="match status" value="1"/>
</dbReference>
<dbReference type="GO" id="GO:0006511">
    <property type="term" value="P:ubiquitin-dependent protein catabolic process"/>
    <property type="evidence" value="ECO:0007669"/>
    <property type="project" value="TreeGrafter"/>
</dbReference>
<dbReference type="AlphaFoldDB" id="A0A2H3BE59"/>
<dbReference type="InterPro" id="IPR013083">
    <property type="entry name" value="Znf_RING/FYVE/PHD"/>
</dbReference>
<evidence type="ECO:0000313" key="7">
    <source>
        <dbReference type="EMBL" id="PBK69161.1"/>
    </source>
</evidence>
<dbReference type="SUPFAM" id="SSF57850">
    <property type="entry name" value="RING/U-box"/>
    <property type="match status" value="1"/>
</dbReference>
<keyword evidence="1" id="KW-0479">Metal-binding</keyword>
<sequence>MVQSCAICLSPYDNPVSTPCGHVFCTECISDHILASSDGFESPCPTCRTKFHISVPELRYLPRQYHQFILPSIRRVFLDSSPNPQVVKLKAELKDAKARISSQKRRLKEQSKEHSLAMSKLKKQLDAERKQTEGFKTAFTEMEYHRDKYYEFRKAFRAAGSSLSSSMASTSTNSSTASCSTHDPVPGRGDPREFVQVNFASISISDVD</sequence>
<feature type="region of interest" description="Disordered" evidence="5">
    <location>
        <begin position="100"/>
        <end position="123"/>
    </location>
</feature>
<feature type="region of interest" description="Disordered" evidence="5">
    <location>
        <begin position="164"/>
        <end position="192"/>
    </location>
</feature>
<dbReference type="SMART" id="SM00184">
    <property type="entry name" value="RING"/>
    <property type="match status" value="1"/>
</dbReference>
<keyword evidence="2 4" id="KW-0863">Zinc-finger</keyword>
<evidence type="ECO:0000256" key="1">
    <source>
        <dbReference type="ARBA" id="ARBA00022723"/>
    </source>
</evidence>
<evidence type="ECO:0000256" key="2">
    <source>
        <dbReference type="ARBA" id="ARBA00022771"/>
    </source>
</evidence>
<protein>
    <recommendedName>
        <fullName evidence="6">RING-type domain-containing protein</fullName>
    </recommendedName>
</protein>
<evidence type="ECO:0000256" key="3">
    <source>
        <dbReference type="ARBA" id="ARBA00022833"/>
    </source>
</evidence>
<keyword evidence="8" id="KW-1185">Reference proteome</keyword>
<dbReference type="GO" id="GO:0061630">
    <property type="term" value="F:ubiquitin protein ligase activity"/>
    <property type="evidence" value="ECO:0007669"/>
    <property type="project" value="InterPro"/>
</dbReference>
<dbReference type="PROSITE" id="PS50089">
    <property type="entry name" value="ZF_RING_2"/>
    <property type="match status" value="1"/>
</dbReference>
<dbReference type="PANTHER" id="PTHR47094">
    <property type="entry name" value="ELFLESS, ISOFORM B"/>
    <property type="match status" value="1"/>
</dbReference>
<organism evidence="7 8">
    <name type="scientific">Armillaria solidipes</name>
    <dbReference type="NCBI Taxonomy" id="1076256"/>
    <lineage>
        <taxon>Eukaryota</taxon>
        <taxon>Fungi</taxon>
        <taxon>Dikarya</taxon>
        <taxon>Basidiomycota</taxon>
        <taxon>Agaricomycotina</taxon>
        <taxon>Agaricomycetes</taxon>
        <taxon>Agaricomycetidae</taxon>
        <taxon>Agaricales</taxon>
        <taxon>Marasmiineae</taxon>
        <taxon>Physalacriaceae</taxon>
        <taxon>Armillaria</taxon>
    </lineage>
</organism>
<proteinExistence type="predicted"/>
<dbReference type="GO" id="GO:0033768">
    <property type="term" value="C:SUMO-targeted ubiquitin ligase complex"/>
    <property type="evidence" value="ECO:0007669"/>
    <property type="project" value="TreeGrafter"/>
</dbReference>
<gene>
    <name evidence="7" type="ORF">ARMSODRAFT_957492</name>
</gene>
<dbReference type="STRING" id="1076256.A0A2H3BE59"/>
<dbReference type="InterPro" id="IPR001841">
    <property type="entry name" value="Znf_RING"/>
</dbReference>
<dbReference type="Gene3D" id="6.10.250.1080">
    <property type="match status" value="1"/>
</dbReference>
<accession>A0A2H3BE59</accession>
<dbReference type="PANTHER" id="PTHR47094:SF1">
    <property type="entry name" value="RING-TYPE E3 UBIQUITIN TRANSFERASE"/>
    <property type="match status" value="1"/>
</dbReference>
<dbReference type="InterPro" id="IPR017907">
    <property type="entry name" value="Znf_RING_CS"/>
</dbReference>
<evidence type="ECO:0000313" key="8">
    <source>
        <dbReference type="Proteomes" id="UP000218334"/>
    </source>
</evidence>
<dbReference type="InterPro" id="IPR027370">
    <property type="entry name" value="Znf-RING_euk"/>
</dbReference>
<evidence type="ECO:0000256" key="5">
    <source>
        <dbReference type="SAM" id="MobiDB-lite"/>
    </source>
</evidence>
<dbReference type="PROSITE" id="PS00518">
    <property type="entry name" value="ZF_RING_1"/>
    <property type="match status" value="1"/>
</dbReference>
<dbReference type="EMBL" id="KZ293430">
    <property type="protein sequence ID" value="PBK69161.1"/>
    <property type="molecule type" value="Genomic_DNA"/>
</dbReference>
<feature type="domain" description="RING-type" evidence="6">
    <location>
        <begin position="5"/>
        <end position="48"/>
    </location>
</feature>
<name>A0A2H3BE59_9AGAR</name>
<dbReference type="InterPro" id="IPR049627">
    <property type="entry name" value="SLX8"/>
</dbReference>
<dbReference type="GO" id="GO:0032183">
    <property type="term" value="F:SUMO binding"/>
    <property type="evidence" value="ECO:0007669"/>
    <property type="project" value="TreeGrafter"/>
</dbReference>
<keyword evidence="3" id="KW-0862">Zinc</keyword>
<dbReference type="Gene3D" id="3.30.40.10">
    <property type="entry name" value="Zinc/RING finger domain, C3HC4 (zinc finger)"/>
    <property type="match status" value="1"/>
</dbReference>
<dbReference type="GO" id="GO:0140082">
    <property type="term" value="F:SUMO-ubiquitin ligase activity"/>
    <property type="evidence" value="ECO:0007669"/>
    <property type="project" value="TreeGrafter"/>
</dbReference>
<reference evidence="8" key="1">
    <citation type="journal article" date="2017" name="Nat. Ecol. Evol.">
        <title>Genome expansion and lineage-specific genetic innovations in the forest pathogenic fungi Armillaria.</title>
        <authorList>
            <person name="Sipos G."/>
            <person name="Prasanna A.N."/>
            <person name="Walter M.C."/>
            <person name="O'Connor E."/>
            <person name="Balint B."/>
            <person name="Krizsan K."/>
            <person name="Kiss B."/>
            <person name="Hess J."/>
            <person name="Varga T."/>
            <person name="Slot J."/>
            <person name="Riley R."/>
            <person name="Boka B."/>
            <person name="Rigling D."/>
            <person name="Barry K."/>
            <person name="Lee J."/>
            <person name="Mihaltcheva S."/>
            <person name="LaButti K."/>
            <person name="Lipzen A."/>
            <person name="Waldron R."/>
            <person name="Moloney N.M."/>
            <person name="Sperisen C."/>
            <person name="Kredics L."/>
            <person name="Vagvoelgyi C."/>
            <person name="Patrignani A."/>
            <person name="Fitzpatrick D."/>
            <person name="Nagy I."/>
            <person name="Doyle S."/>
            <person name="Anderson J.B."/>
            <person name="Grigoriev I.V."/>
            <person name="Gueldener U."/>
            <person name="Muensterkoetter M."/>
            <person name="Nagy L.G."/>
        </authorList>
    </citation>
    <scope>NUCLEOTIDE SEQUENCE [LARGE SCALE GENOMIC DNA]</scope>
    <source>
        <strain evidence="8">28-4</strain>
    </source>
</reference>
<dbReference type="Proteomes" id="UP000218334">
    <property type="component" value="Unassembled WGS sequence"/>
</dbReference>